<proteinExistence type="inferred from homology"/>
<evidence type="ECO:0000256" key="4">
    <source>
        <dbReference type="ARBA" id="ARBA00022691"/>
    </source>
</evidence>
<reference evidence="9 10" key="1">
    <citation type="submission" date="2023-07" db="EMBL/GenBank/DDBJ databases">
        <title>Genomic Encyclopedia of Type Strains, Phase IV (KMG-IV): sequencing the most valuable type-strain genomes for metagenomic binning, comparative biology and taxonomic classification.</title>
        <authorList>
            <person name="Goeker M."/>
        </authorList>
    </citation>
    <scope>NUCLEOTIDE SEQUENCE [LARGE SCALE GENOMIC DNA]</scope>
    <source>
        <strain evidence="9 10">DSM 1400</strain>
    </source>
</reference>
<evidence type="ECO:0000256" key="3">
    <source>
        <dbReference type="ARBA" id="ARBA00022679"/>
    </source>
</evidence>
<keyword evidence="5" id="KW-0627">Porphyrin biosynthesis</keyword>
<dbReference type="InterPro" id="IPR006366">
    <property type="entry name" value="CobA/CysG_C"/>
</dbReference>
<protein>
    <recommendedName>
        <fullName evidence="1">uroporphyrinogen-III C-methyltransferase</fullName>
        <ecNumber evidence="1">2.1.1.107</ecNumber>
    </recommendedName>
</protein>
<dbReference type="GO" id="GO:0032259">
    <property type="term" value="P:methylation"/>
    <property type="evidence" value="ECO:0007669"/>
    <property type="project" value="UniProtKB-KW"/>
</dbReference>
<dbReference type="EC" id="2.1.1.107" evidence="1"/>
<keyword evidence="2 6" id="KW-0489">Methyltransferase</keyword>
<dbReference type="InterPro" id="IPR014777">
    <property type="entry name" value="4pyrrole_Mease_sub1"/>
</dbReference>
<dbReference type="EMBL" id="JAUSWN010000038">
    <property type="protein sequence ID" value="MDQ0480980.1"/>
    <property type="molecule type" value="Genomic_DNA"/>
</dbReference>
<dbReference type="InterPro" id="IPR003043">
    <property type="entry name" value="Uropor_MeTrfase_CS"/>
</dbReference>
<dbReference type="InterPro" id="IPR014776">
    <property type="entry name" value="4pyrrole_Mease_sub2"/>
</dbReference>
<dbReference type="Proteomes" id="UP001224418">
    <property type="component" value="Unassembled WGS sequence"/>
</dbReference>
<evidence type="ECO:0000259" key="7">
    <source>
        <dbReference type="Pfam" id="PF00590"/>
    </source>
</evidence>
<feature type="domain" description="Tetrapyrrole biosynthesis uroporphyrinogen III synthase" evidence="8">
    <location>
        <begin position="265"/>
        <end position="492"/>
    </location>
</feature>
<dbReference type="InterPro" id="IPR003754">
    <property type="entry name" value="4pyrrol_synth_uPrphyn_synth"/>
</dbReference>
<dbReference type="SUPFAM" id="SSF53790">
    <property type="entry name" value="Tetrapyrrole methylase"/>
    <property type="match status" value="1"/>
</dbReference>
<dbReference type="InterPro" id="IPR000878">
    <property type="entry name" value="4pyrrol_Mease"/>
</dbReference>
<dbReference type="Gene3D" id="3.40.50.10090">
    <property type="match status" value="2"/>
</dbReference>
<feature type="domain" description="Tetrapyrrole methylase" evidence="7">
    <location>
        <begin position="4"/>
        <end position="214"/>
    </location>
</feature>
<evidence type="ECO:0000256" key="5">
    <source>
        <dbReference type="ARBA" id="ARBA00023244"/>
    </source>
</evidence>
<sequence>MKGKVFLVGAGPGDYKLLTLKALECVKEADVIVYDRLANDIILKDAKPECEFIYVGKKSKYHTKTQDEINEIIAQKALQGKIVTRLKGGDPYVFGRGGEEGEFLLEKGVDFEVVPGITSAIGGLCYAGIPITHRDFASSFHVITGHLKEEERELNWNVLAKLDGTLVFLMGVANLKKITENLIKEGKDSKTPAALVNWGARPYQRVVTGTLENIYDVAMEANIGSPSLIVVGGVVGLRDKLNFYEQKPLFSKNVVITRARAQSSKLVEKVNDLGGNPIEVPSIKINEITPNEELEKAIININEYNYLVFTSENAVEIFFKKLGELNKDVRVLANCKIAVIGNATANLLKKKGVIADLVPEKFVAESLLELLKEHIKETDKILIPRAKEARKVLVDGLKELCLVNEIKIYETVKENSQRESIIELLEKDPKALITFTSSSTVKNFIEILGEENLNLLNDVRLVSIGPVTSKTIESFGLKVYKEAREYTIDGVVKELIEA</sequence>
<dbReference type="RefSeq" id="WP_307357338.1">
    <property type="nucleotide sequence ID" value="NZ_BAAACJ010000027.1"/>
</dbReference>
<evidence type="ECO:0000256" key="6">
    <source>
        <dbReference type="RuleBase" id="RU003960"/>
    </source>
</evidence>
<evidence type="ECO:0000313" key="9">
    <source>
        <dbReference type="EMBL" id="MDQ0480980.1"/>
    </source>
</evidence>
<dbReference type="PROSITE" id="PS00840">
    <property type="entry name" value="SUMT_2"/>
    <property type="match status" value="1"/>
</dbReference>
<dbReference type="PROSITE" id="PS00839">
    <property type="entry name" value="SUMT_1"/>
    <property type="match status" value="1"/>
</dbReference>
<keyword evidence="10" id="KW-1185">Reference proteome</keyword>
<comment type="caution">
    <text evidence="9">The sequence shown here is derived from an EMBL/GenBank/DDBJ whole genome shotgun (WGS) entry which is preliminary data.</text>
</comment>
<dbReference type="NCBIfam" id="TIGR01469">
    <property type="entry name" value="cobA_cysG_Cterm"/>
    <property type="match status" value="1"/>
</dbReference>
<comment type="similarity">
    <text evidence="6">Belongs to the precorrin methyltransferase family.</text>
</comment>
<dbReference type="GO" id="GO:0004851">
    <property type="term" value="F:uroporphyrin-III C-methyltransferase activity"/>
    <property type="evidence" value="ECO:0007669"/>
    <property type="project" value="UniProtKB-EC"/>
</dbReference>
<gene>
    <name evidence="9" type="ORF">QOZ93_002731</name>
</gene>
<dbReference type="InterPro" id="IPR035996">
    <property type="entry name" value="4pyrrol_Methylase_sf"/>
</dbReference>
<keyword evidence="9" id="KW-0456">Lyase</keyword>
<dbReference type="Pfam" id="PF00590">
    <property type="entry name" value="TP_methylase"/>
    <property type="match status" value="1"/>
</dbReference>
<dbReference type="NCBIfam" id="NF004790">
    <property type="entry name" value="PRK06136.1"/>
    <property type="match status" value="1"/>
</dbReference>
<dbReference type="SUPFAM" id="SSF69618">
    <property type="entry name" value="HemD-like"/>
    <property type="match status" value="1"/>
</dbReference>
<dbReference type="CDD" id="cd11642">
    <property type="entry name" value="SUMT"/>
    <property type="match status" value="1"/>
</dbReference>
<dbReference type="InterPro" id="IPR036108">
    <property type="entry name" value="4pyrrol_syn_uPrphyn_synt_sf"/>
</dbReference>
<dbReference type="Gene3D" id="3.30.950.10">
    <property type="entry name" value="Methyltransferase, Cobalt-precorrin-4 Transmethylase, Domain 2"/>
    <property type="match status" value="1"/>
</dbReference>
<evidence type="ECO:0000256" key="2">
    <source>
        <dbReference type="ARBA" id="ARBA00022603"/>
    </source>
</evidence>
<accession>A0ABU0JV46</accession>
<organism evidence="9 10">
    <name type="scientific">Hathewaya limosa</name>
    <name type="common">Clostridium limosum</name>
    <dbReference type="NCBI Taxonomy" id="1536"/>
    <lineage>
        <taxon>Bacteria</taxon>
        <taxon>Bacillati</taxon>
        <taxon>Bacillota</taxon>
        <taxon>Clostridia</taxon>
        <taxon>Eubacteriales</taxon>
        <taxon>Clostridiaceae</taxon>
        <taxon>Hathewaya</taxon>
    </lineage>
</organism>
<keyword evidence="4" id="KW-0949">S-adenosyl-L-methionine</keyword>
<dbReference type="PANTHER" id="PTHR45790:SF3">
    <property type="entry name" value="S-ADENOSYL-L-METHIONINE-DEPENDENT UROPORPHYRINOGEN III METHYLTRANSFERASE, CHLOROPLASTIC"/>
    <property type="match status" value="1"/>
</dbReference>
<dbReference type="CDD" id="cd06578">
    <property type="entry name" value="HemD"/>
    <property type="match status" value="1"/>
</dbReference>
<evidence type="ECO:0000313" key="10">
    <source>
        <dbReference type="Proteomes" id="UP001224418"/>
    </source>
</evidence>
<dbReference type="Gene3D" id="3.40.1010.10">
    <property type="entry name" value="Cobalt-precorrin-4 Transmethylase, Domain 1"/>
    <property type="match status" value="1"/>
</dbReference>
<evidence type="ECO:0000259" key="8">
    <source>
        <dbReference type="Pfam" id="PF02602"/>
    </source>
</evidence>
<dbReference type="Pfam" id="PF02602">
    <property type="entry name" value="HEM4"/>
    <property type="match status" value="1"/>
</dbReference>
<dbReference type="InterPro" id="IPR050161">
    <property type="entry name" value="Siro_Cobalamin_biosynth"/>
</dbReference>
<evidence type="ECO:0000256" key="1">
    <source>
        <dbReference type="ARBA" id="ARBA00012162"/>
    </source>
</evidence>
<keyword evidence="3 6" id="KW-0808">Transferase</keyword>
<dbReference type="PANTHER" id="PTHR45790">
    <property type="entry name" value="SIROHEME SYNTHASE-RELATED"/>
    <property type="match status" value="1"/>
</dbReference>
<dbReference type="GO" id="GO:0004852">
    <property type="term" value="F:uroporphyrinogen-III synthase activity"/>
    <property type="evidence" value="ECO:0007669"/>
    <property type="project" value="UniProtKB-EC"/>
</dbReference>
<name>A0ABU0JV46_HATLI</name>